<evidence type="ECO:0000313" key="3">
    <source>
        <dbReference type="Proteomes" id="UP001550628"/>
    </source>
</evidence>
<protein>
    <submittedName>
        <fullName evidence="2">Uncharacterized protein</fullName>
    </submittedName>
</protein>
<evidence type="ECO:0000256" key="1">
    <source>
        <dbReference type="SAM" id="MobiDB-lite"/>
    </source>
</evidence>
<dbReference type="Proteomes" id="UP001550628">
    <property type="component" value="Unassembled WGS sequence"/>
</dbReference>
<reference evidence="2 3" key="1">
    <citation type="submission" date="2024-06" db="EMBL/GenBank/DDBJ databases">
        <title>The Natural Products Discovery Center: Release of the First 8490 Sequenced Strains for Exploring Actinobacteria Biosynthetic Diversity.</title>
        <authorList>
            <person name="Kalkreuter E."/>
            <person name="Kautsar S.A."/>
            <person name="Yang D."/>
            <person name="Bader C.D."/>
            <person name="Teijaro C.N."/>
            <person name="Fluegel L."/>
            <person name="Davis C.M."/>
            <person name="Simpson J.R."/>
            <person name="Lauterbach L."/>
            <person name="Steele A.D."/>
            <person name="Gui C."/>
            <person name="Meng S."/>
            <person name="Li G."/>
            <person name="Viehrig K."/>
            <person name="Ye F."/>
            <person name="Su P."/>
            <person name="Kiefer A.F."/>
            <person name="Nichols A."/>
            <person name="Cepeda A.J."/>
            <person name="Yan W."/>
            <person name="Fan B."/>
            <person name="Jiang Y."/>
            <person name="Adhikari A."/>
            <person name="Zheng C.-J."/>
            <person name="Schuster L."/>
            <person name="Cowan T.M."/>
            <person name="Smanski M.J."/>
            <person name="Chevrette M.G."/>
            <person name="De Carvalho L.P.S."/>
            <person name="Shen B."/>
        </authorList>
    </citation>
    <scope>NUCLEOTIDE SEQUENCE [LARGE SCALE GENOMIC DNA]</scope>
    <source>
        <strain evidence="2 3">NPDC019708</strain>
    </source>
</reference>
<sequence>MERRIDAEDGVGIHGPAPDQPLDVMQLLGTNGTSLTLLIVASDTDLRRAGQRTRQSLA</sequence>
<proteinExistence type="predicted"/>
<dbReference type="EMBL" id="JBEYBF010000045">
    <property type="protein sequence ID" value="MEU1956771.1"/>
    <property type="molecule type" value="Genomic_DNA"/>
</dbReference>
<dbReference type="RefSeq" id="WP_356959902.1">
    <property type="nucleotide sequence ID" value="NZ_JBEYBD010000037.1"/>
</dbReference>
<evidence type="ECO:0000313" key="2">
    <source>
        <dbReference type="EMBL" id="MEU1956771.1"/>
    </source>
</evidence>
<name>A0ABV2X121_9NOCA</name>
<feature type="region of interest" description="Disordered" evidence="1">
    <location>
        <begin position="1"/>
        <end position="20"/>
    </location>
</feature>
<organism evidence="2 3">
    <name type="scientific">Nocardia rhamnosiphila</name>
    <dbReference type="NCBI Taxonomy" id="426716"/>
    <lineage>
        <taxon>Bacteria</taxon>
        <taxon>Bacillati</taxon>
        <taxon>Actinomycetota</taxon>
        <taxon>Actinomycetes</taxon>
        <taxon>Mycobacteriales</taxon>
        <taxon>Nocardiaceae</taxon>
        <taxon>Nocardia</taxon>
    </lineage>
</organism>
<comment type="caution">
    <text evidence="2">The sequence shown here is derived from an EMBL/GenBank/DDBJ whole genome shotgun (WGS) entry which is preliminary data.</text>
</comment>
<accession>A0ABV2X121</accession>
<keyword evidence="3" id="KW-1185">Reference proteome</keyword>
<gene>
    <name evidence="2" type="ORF">ABZ510_33590</name>
</gene>